<reference evidence="2" key="2">
    <citation type="submission" date="2023-06" db="EMBL/GenBank/DDBJ databases">
        <authorList>
            <consortium name="Lawrence Berkeley National Laboratory"/>
            <person name="Haridas S."/>
            <person name="Hensen N."/>
            <person name="Bonometti L."/>
            <person name="Westerberg I."/>
            <person name="Brannstrom I.O."/>
            <person name="Guillou S."/>
            <person name="Cros-Aarteil S."/>
            <person name="Calhoun S."/>
            <person name="Kuo A."/>
            <person name="Mondo S."/>
            <person name="Pangilinan J."/>
            <person name="Riley R."/>
            <person name="Labutti K."/>
            <person name="Andreopoulos B."/>
            <person name="Lipzen A."/>
            <person name="Chen C."/>
            <person name="Yanf M."/>
            <person name="Daum C."/>
            <person name="Ng V."/>
            <person name="Clum A."/>
            <person name="Steindorff A."/>
            <person name="Ohm R."/>
            <person name="Martin F."/>
            <person name="Silar P."/>
            <person name="Natvig D."/>
            <person name="Lalanne C."/>
            <person name="Gautier V."/>
            <person name="Ament-Velasquez S.L."/>
            <person name="Kruys A."/>
            <person name="Hutchinson M.I."/>
            <person name="Powell A.J."/>
            <person name="Barry K."/>
            <person name="Miller A.N."/>
            <person name="Grigoriev I.V."/>
            <person name="Debuchy R."/>
            <person name="Gladieux P."/>
            <person name="Thoren M.H."/>
            <person name="Johannesson H."/>
        </authorList>
    </citation>
    <scope>NUCLEOTIDE SEQUENCE</scope>
    <source>
        <strain evidence="2">CBS 560.94</strain>
    </source>
</reference>
<proteinExistence type="predicted"/>
<dbReference type="GeneID" id="87861786"/>
<feature type="region of interest" description="Disordered" evidence="1">
    <location>
        <begin position="114"/>
        <end position="161"/>
    </location>
</feature>
<organism evidence="2 3">
    <name type="scientific">Neurospora tetraspora</name>
    <dbReference type="NCBI Taxonomy" id="94610"/>
    <lineage>
        <taxon>Eukaryota</taxon>
        <taxon>Fungi</taxon>
        <taxon>Dikarya</taxon>
        <taxon>Ascomycota</taxon>
        <taxon>Pezizomycotina</taxon>
        <taxon>Sordariomycetes</taxon>
        <taxon>Sordariomycetidae</taxon>
        <taxon>Sordariales</taxon>
        <taxon>Sordariaceae</taxon>
        <taxon>Neurospora</taxon>
    </lineage>
</organism>
<keyword evidence="3" id="KW-1185">Reference proteome</keyword>
<accession>A0AAE0JFH9</accession>
<protein>
    <submittedName>
        <fullName evidence="2">Uncharacterized protein</fullName>
    </submittedName>
</protein>
<dbReference type="Proteomes" id="UP001278500">
    <property type="component" value="Unassembled WGS sequence"/>
</dbReference>
<gene>
    <name evidence="2" type="ORF">B0H65DRAFT_426429</name>
</gene>
<dbReference type="AlphaFoldDB" id="A0AAE0JFH9"/>
<sequence>MPPQMAANSMSDLSEIKQLLHSLNSDLQAIKSDLAELKKNQSQGQSQNHLQGEREGTSFSCVSCAREATSSGVSLALPGNAKGRGTPSSVSQLIEKEAAKGMVIEKVVAEAGGTVDGDLNAHGRKRSRSAAEMDAPGEDGADSDVEDSDEDDFGPWGEGGKRDEETVLDLAVWDGIDAVDKLLSRESEISIPWIFLAIEGVHARWLDENATRRRLQWREYQKEGMLEFEYCLYGIFYRGHKHPDVARGKCFCRRGDALPGLINYAAQCIRVKRSERDGGKLAFRFGQQIGHRRDPYCWEVGLHWK</sequence>
<feature type="region of interest" description="Disordered" evidence="1">
    <location>
        <begin position="38"/>
        <end position="58"/>
    </location>
</feature>
<evidence type="ECO:0000313" key="3">
    <source>
        <dbReference type="Proteomes" id="UP001278500"/>
    </source>
</evidence>
<name>A0AAE0JFH9_9PEZI</name>
<reference evidence="2" key="1">
    <citation type="journal article" date="2023" name="Mol. Phylogenet. Evol.">
        <title>Genome-scale phylogeny and comparative genomics of the fungal order Sordariales.</title>
        <authorList>
            <person name="Hensen N."/>
            <person name="Bonometti L."/>
            <person name="Westerberg I."/>
            <person name="Brannstrom I.O."/>
            <person name="Guillou S."/>
            <person name="Cros-Aarteil S."/>
            <person name="Calhoun S."/>
            <person name="Haridas S."/>
            <person name="Kuo A."/>
            <person name="Mondo S."/>
            <person name="Pangilinan J."/>
            <person name="Riley R."/>
            <person name="LaButti K."/>
            <person name="Andreopoulos B."/>
            <person name="Lipzen A."/>
            <person name="Chen C."/>
            <person name="Yan M."/>
            <person name="Daum C."/>
            <person name="Ng V."/>
            <person name="Clum A."/>
            <person name="Steindorff A."/>
            <person name="Ohm R.A."/>
            <person name="Martin F."/>
            <person name="Silar P."/>
            <person name="Natvig D.O."/>
            <person name="Lalanne C."/>
            <person name="Gautier V."/>
            <person name="Ament-Velasquez S.L."/>
            <person name="Kruys A."/>
            <person name="Hutchinson M.I."/>
            <person name="Powell A.J."/>
            <person name="Barry K."/>
            <person name="Miller A.N."/>
            <person name="Grigoriev I.V."/>
            <person name="Debuchy R."/>
            <person name="Gladieux P."/>
            <person name="Hiltunen Thoren M."/>
            <person name="Johannesson H."/>
        </authorList>
    </citation>
    <scope>NUCLEOTIDE SEQUENCE</scope>
    <source>
        <strain evidence="2">CBS 560.94</strain>
    </source>
</reference>
<evidence type="ECO:0000256" key="1">
    <source>
        <dbReference type="SAM" id="MobiDB-lite"/>
    </source>
</evidence>
<dbReference type="RefSeq" id="XP_062681322.1">
    <property type="nucleotide sequence ID" value="XM_062824632.1"/>
</dbReference>
<feature type="compositionally biased region" description="Acidic residues" evidence="1">
    <location>
        <begin position="135"/>
        <end position="153"/>
    </location>
</feature>
<dbReference type="EMBL" id="JAUEPP010000004">
    <property type="protein sequence ID" value="KAK3344709.1"/>
    <property type="molecule type" value="Genomic_DNA"/>
</dbReference>
<feature type="compositionally biased region" description="Polar residues" evidence="1">
    <location>
        <begin position="40"/>
        <end position="50"/>
    </location>
</feature>
<evidence type="ECO:0000313" key="2">
    <source>
        <dbReference type="EMBL" id="KAK3344709.1"/>
    </source>
</evidence>
<comment type="caution">
    <text evidence="2">The sequence shown here is derived from an EMBL/GenBank/DDBJ whole genome shotgun (WGS) entry which is preliminary data.</text>
</comment>